<organism evidence="1 2">
    <name type="scientific">Astyanax mexicanus</name>
    <name type="common">Blind cave fish</name>
    <name type="synonym">Astyanax fasciatus mexicanus</name>
    <dbReference type="NCBI Taxonomy" id="7994"/>
    <lineage>
        <taxon>Eukaryota</taxon>
        <taxon>Metazoa</taxon>
        <taxon>Chordata</taxon>
        <taxon>Craniata</taxon>
        <taxon>Vertebrata</taxon>
        <taxon>Euteleostomi</taxon>
        <taxon>Actinopterygii</taxon>
        <taxon>Neopterygii</taxon>
        <taxon>Teleostei</taxon>
        <taxon>Ostariophysi</taxon>
        <taxon>Characiformes</taxon>
        <taxon>Characoidei</taxon>
        <taxon>Acestrorhamphidae</taxon>
        <taxon>Acestrorhamphinae</taxon>
        <taxon>Astyanax</taxon>
    </lineage>
</organism>
<accession>A0A8T2M279</accession>
<reference evidence="1 2" key="1">
    <citation type="submission" date="2021-07" db="EMBL/GenBank/DDBJ databases">
        <authorList>
            <person name="Imarazene B."/>
            <person name="Zahm M."/>
            <person name="Klopp C."/>
            <person name="Cabau C."/>
            <person name="Beille S."/>
            <person name="Jouanno E."/>
            <person name="Castinel A."/>
            <person name="Lluch J."/>
            <person name="Gil L."/>
            <person name="Kuchtly C."/>
            <person name="Lopez Roques C."/>
            <person name="Donnadieu C."/>
            <person name="Parrinello H."/>
            <person name="Journot L."/>
            <person name="Du K."/>
            <person name="Schartl M."/>
            <person name="Retaux S."/>
            <person name="Guiguen Y."/>
        </authorList>
    </citation>
    <scope>NUCLEOTIDE SEQUENCE [LARGE SCALE GENOMIC DNA]</scope>
    <source>
        <strain evidence="1">Pach_M1</strain>
        <tissue evidence="1">Testis</tissue>
    </source>
</reference>
<evidence type="ECO:0000313" key="1">
    <source>
        <dbReference type="EMBL" id="KAG9275775.1"/>
    </source>
</evidence>
<sequence>MVEENPGPVWSLRLQSRVSSRYCSAVRLQVRMICLWWILFKTLAVLAEAATSSGSAEANAAAANRAAANAANPGAMGGVILPQLVLLQQAPAPAGQNPVPIGPGLVAFPLLPQQQAAAPQAQGAAPQPVMPLLVLLPQANVAGNGQPAPPLQLIPFSGLNLQQGGAAAAAGKARVKHSVSNWLLRPAEDVTTVTQSPSASVSAAADF</sequence>
<dbReference type="AlphaFoldDB" id="A0A8T2M279"/>
<evidence type="ECO:0000313" key="2">
    <source>
        <dbReference type="Proteomes" id="UP000752171"/>
    </source>
</evidence>
<name>A0A8T2M279_ASTMX</name>
<proteinExistence type="predicted"/>
<dbReference type="Proteomes" id="UP000752171">
    <property type="component" value="Unassembled WGS sequence"/>
</dbReference>
<dbReference type="EMBL" id="JAICCE010000007">
    <property type="protein sequence ID" value="KAG9275775.1"/>
    <property type="molecule type" value="Genomic_DNA"/>
</dbReference>
<comment type="caution">
    <text evidence="1">The sequence shown here is derived from an EMBL/GenBank/DDBJ whole genome shotgun (WGS) entry which is preliminary data.</text>
</comment>
<gene>
    <name evidence="1" type="ORF">AMEX_G10331</name>
</gene>
<protein>
    <submittedName>
        <fullName evidence="1">Uncharacterized protein</fullName>
    </submittedName>
</protein>